<evidence type="ECO:0000313" key="2">
    <source>
        <dbReference type="Proteomes" id="UP000245207"/>
    </source>
</evidence>
<name>A0A2U1MC36_ARTAN</name>
<dbReference type="EMBL" id="PKPP01005785">
    <property type="protein sequence ID" value="PWA58831.1"/>
    <property type="molecule type" value="Genomic_DNA"/>
</dbReference>
<gene>
    <name evidence="1" type="ORF">CTI12_AA396380</name>
</gene>
<evidence type="ECO:0000313" key="1">
    <source>
        <dbReference type="EMBL" id="PWA58831.1"/>
    </source>
</evidence>
<sequence>MIHFNFDDRRYWSRITTNEPRSACTEATKLSPKMVQVLQRVRISPIEPDWEAVPNQTVFELLLNIAWLRAYHHVNFLATPKDPLLVIPRENDIQLHHLLTCLMQQ</sequence>
<keyword evidence="2" id="KW-1185">Reference proteome</keyword>
<accession>A0A2U1MC36</accession>
<reference evidence="1 2" key="1">
    <citation type="journal article" date="2018" name="Mol. Plant">
        <title>The genome of Artemisia annua provides insight into the evolution of Asteraceae family and artemisinin biosynthesis.</title>
        <authorList>
            <person name="Shen Q."/>
            <person name="Zhang L."/>
            <person name="Liao Z."/>
            <person name="Wang S."/>
            <person name="Yan T."/>
            <person name="Shi P."/>
            <person name="Liu M."/>
            <person name="Fu X."/>
            <person name="Pan Q."/>
            <person name="Wang Y."/>
            <person name="Lv Z."/>
            <person name="Lu X."/>
            <person name="Zhang F."/>
            <person name="Jiang W."/>
            <person name="Ma Y."/>
            <person name="Chen M."/>
            <person name="Hao X."/>
            <person name="Li L."/>
            <person name="Tang Y."/>
            <person name="Lv G."/>
            <person name="Zhou Y."/>
            <person name="Sun X."/>
            <person name="Brodelius P.E."/>
            <person name="Rose J.K.C."/>
            <person name="Tang K."/>
        </authorList>
    </citation>
    <scope>NUCLEOTIDE SEQUENCE [LARGE SCALE GENOMIC DNA]</scope>
    <source>
        <strain evidence="2">cv. Huhao1</strain>
        <tissue evidence="1">Leaf</tissue>
    </source>
</reference>
<protein>
    <submittedName>
        <fullName evidence="1">Uncharacterized protein</fullName>
    </submittedName>
</protein>
<dbReference type="AlphaFoldDB" id="A0A2U1MC36"/>
<organism evidence="1 2">
    <name type="scientific">Artemisia annua</name>
    <name type="common">Sweet wormwood</name>
    <dbReference type="NCBI Taxonomy" id="35608"/>
    <lineage>
        <taxon>Eukaryota</taxon>
        <taxon>Viridiplantae</taxon>
        <taxon>Streptophyta</taxon>
        <taxon>Embryophyta</taxon>
        <taxon>Tracheophyta</taxon>
        <taxon>Spermatophyta</taxon>
        <taxon>Magnoliopsida</taxon>
        <taxon>eudicotyledons</taxon>
        <taxon>Gunneridae</taxon>
        <taxon>Pentapetalae</taxon>
        <taxon>asterids</taxon>
        <taxon>campanulids</taxon>
        <taxon>Asterales</taxon>
        <taxon>Asteraceae</taxon>
        <taxon>Asteroideae</taxon>
        <taxon>Anthemideae</taxon>
        <taxon>Artemisiinae</taxon>
        <taxon>Artemisia</taxon>
    </lineage>
</organism>
<comment type="caution">
    <text evidence="1">The sequence shown here is derived from an EMBL/GenBank/DDBJ whole genome shotgun (WGS) entry which is preliminary data.</text>
</comment>
<dbReference type="Proteomes" id="UP000245207">
    <property type="component" value="Unassembled WGS sequence"/>
</dbReference>
<proteinExistence type="predicted"/>